<dbReference type="RefSeq" id="WP_212569725.1">
    <property type="nucleotide sequence ID" value="NZ_CP073084.1"/>
</dbReference>
<sequence length="73" mass="8025">METYNYIIKQFGDPLLAGAVAFGFGFFLFKQKKPTLAIGTLLGGAGLYYIMHNVISVLQALEPFAKAVIDFFS</sequence>
<proteinExistence type="predicted"/>
<dbReference type="EMBL" id="CP073084">
    <property type="protein sequence ID" value="QUE53552.1"/>
    <property type="molecule type" value="Genomic_DNA"/>
</dbReference>
<keyword evidence="1" id="KW-0472">Membrane</keyword>
<feature type="transmembrane region" description="Helical" evidence="1">
    <location>
        <begin position="36"/>
        <end position="55"/>
    </location>
</feature>
<protein>
    <submittedName>
        <fullName evidence="2">Uncharacterized protein</fullName>
    </submittedName>
</protein>
<feature type="transmembrane region" description="Helical" evidence="1">
    <location>
        <begin position="6"/>
        <end position="29"/>
    </location>
</feature>
<evidence type="ECO:0000313" key="2">
    <source>
        <dbReference type="EMBL" id="QUE53552.1"/>
    </source>
</evidence>
<keyword evidence="1" id="KW-1133">Transmembrane helix</keyword>
<dbReference type="Proteomes" id="UP000677616">
    <property type="component" value="Chromosome"/>
</dbReference>
<organism evidence="2 3">
    <name type="scientific">Streptococcus oriscaviae</name>
    <dbReference type="NCBI Taxonomy" id="2781599"/>
    <lineage>
        <taxon>Bacteria</taxon>
        <taxon>Bacillati</taxon>
        <taxon>Bacillota</taxon>
        <taxon>Bacilli</taxon>
        <taxon>Lactobacillales</taxon>
        <taxon>Streptococcaceae</taxon>
        <taxon>Streptococcus</taxon>
    </lineage>
</organism>
<accession>A0ABX7YJB3</accession>
<evidence type="ECO:0000313" key="3">
    <source>
        <dbReference type="Proteomes" id="UP000677616"/>
    </source>
</evidence>
<gene>
    <name evidence="2" type="ORF">INT76_06720</name>
</gene>
<keyword evidence="3" id="KW-1185">Reference proteome</keyword>
<name>A0ABX7YJB3_9STRE</name>
<reference evidence="2 3" key="1">
    <citation type="submission" date="2021-04" db="EMBL/GenBank/DDBJ databases">
        <title>Complete genome sequence of a novel Streptococcus species.</title>
        <authorList>
            <person name="Teng J.L.L."/>
        </authorList>
    </citation>
    <scope>NUCLEOTIDE SEQUENCE [LARGE SCALE GENOMIC DNA]</scope>
    <source>
        <strain evidence="2 3">HKU75</strain>
    </source>
</reference>
<keyword evidence="1" id="KW-0812">Transmembrane</keyword>
<evidence type="ECO:0000256" key="1">
    <source>
        <dbReference type="SAM" id="Phobius"/>
    </source>
</evidence>